<keyword evidence="4" id="KW-1185">Reference proteome</keyword>
<gene>
    <name evidence="2" type="ORF">I303_02042</name>
    <name evidence="3" type="ORF">I303_101822</name>
</gene>
<accession>A0A1A6ACQ7</accession>
<evidence type="ECO:0000313" key="2">
    <source>
        <dbReference type="EMBL" id="OBR87828.1"/>
    </source>
</evidence>
<dbReference type="GeneID" id="28965741"/>
<dbReference type="PROSITE" id="PS50181">
    <property type="entry name" value="FBOX"/>
    <property type="match status" value="1"/>
</dbReference>
<protein>
    <recommendedName>
        <fullName evidence="1">F-box domain-containing protein</fullName>
    </recommendedName>
</protein>
<dbReference type="EMBL" id="CP144531">
    <property type="protein sequence ID" value="WWC59272.1"/>
    <property type="molecule type" value="Genomic_DNA"/>
</dbReference>
<name>A0A1A6ACQ7_9TREE</name>
<feature type="domain" description="F-box" evidence="1">
    <location>
        <begin position="41"/>
        <end position="89"/>
    </location>
</feature>
<dbReference type="VEuPathDB" id="FungiDB:I303_02042"/>
<reference evidence="3" key="3">
    <citation type="submission" date="2024-02" db="EMBL/GenBank/DDBJ databases">
        <title>Comparative genomics of Cryptococcus and Kwoniella reveals pathogenesis evolution and contrasting modes of karyotype evolution via chromosome fusion or intercentromeric recombination.</title>
        <authorList>
            <person name="Coelho M.A."/>
            <person name="David-Palma M."/>
            <person name="Shea T."/>
            <person name="Bowers K."/>
            <person name="McGinley-Smith S."/>
            <person name="Mohammad A.W."/>
            <person name="Gnirke A."/>
            <person name="Yurkov A.M."/>
            <person name="Nowrousian M."/>
            <person name="Sun S."/>
            <person name="Cuomo C.A."/>
            <person name="Heitman J."/>
        </authorList>
    </citation>
    <scope>NUCLEOTIDE SEQUENCE</scope>
    <source>
        <strain evidence="3">CBS 10117</strain>
    </source>
</reference>
<proteinExistence type="predicted"/>
<dbReference type="Proteomes" id="UP000078595">
    <property type="component" value="Chromosome 2"/>
</dbReference>
<reference evidence="2" key="1">
    <citation type="submission" date="2013-07" db="EMBL/GenBank/DDBJ databases">
        <title>The Genome Sequence of Cryptococcus dejecticola CBS10117.</title>
        <authorList>
            <consortium name="The Broad Institute Genome Sequencing Platform"/>
            <person name="Cuomo C."/>
            <person name="Litvintseva A."/>
            <person name="Chen Y."/>
            <person name="Heitman J."/>
            <person name="Sun S."/>
            <person name="Springer D."/>
            <person name="Dromer F."/>
            <person name="Young S.K."/>
            <person name="Zeng Q."/>
            <person name="Gargeya S."/>
            <person name="Fitzgerald M."/>
            <person name="Abouelleil A."/>
            <person name="Alvarado L."/>
            <person name="Berlin A.M."/>
            <person name="Chapman S.B."/>
            <person name="Dewar J."/>
            <person name="Goldberg J."/>
            <person name="Griggs A."/>
            <person name="Gujja S."/>
            <person name="Hansen M."/>
            <person name="Howarth C."/>
            <person name="Imamovic A."/>
            <person name="Larimer J."/>
            <person name="McCowan C."/>
            <person name="Murphy C."/>
            <person name="Pearson M."/>
            <person name="Priest M."/>
            <person name="Roberts A."/>
            <person name="Saif S."/>
            <person name="Shea T."/>
            <person name="Sykes S."/>
            <person name="Wortman J."/>
            <person name="Nusbaum C."/>
            <person name="Birren B."/>
        </authorList>
    </citation>
    <scope>NUCLEOTIDE SEQUENCE [LARGE SCALE GENOMIC DNA]</scope>
    <source>
        <strain evidence="2">CBS 10117</strain>
    </source>
</reference>
<dbReference type="EMBL" id="KI894028">
    <property type="protein sequence ID" value="OBR87828.1"/>
    <property type="molecule type" value="Genomic_DNA"/>
</dbReference>
<dbReference type="KEGG" id="kdj:28965741"/>
<dbReference type="SUPFAM" id="SSF81383">
    <property type="entry name" value="F-box domain"/>
    <property type="match status" value="1"/>
</dbReference>
<evidence type="ECO:0000313" key="4">
    <source>
        <dbReference type="Proteomes" id="UP000078595"/>
    </source>
</evidence>
<dbReference type="InterPro" id="IPR036047">
    <property type="entry name" value="F-box-like_dom_sf"/>
</dbReference>
<dbReference type="OrthoDB" id="2563370at2759"/>
<dbReference type="InterPro" id="IPR001810">
    <property type="entry name" value="F-box_dom"/>
</dbReference>
<evidence type="ECO:0000259" key="1">
    <source>
        <dbReference type="PROSITE" id="PS50181"/>
    </source>
</evidence>
<organism evidence="2">
    <name type="scientific">Kwoniella dejecticola CBS 10117</name>
    <dbReference type="NCBI Taxonomy" id="1296121"/>
    <lineage>
        <taxon>Eukaryota</taxon>
        <taxon>Fungi</taxon>
        <taxon>Dikarya</taxon>
        <taxon>Basidiomycota</taxon>
        <taxon>Agaricomycotina</taxon>
        <taxon>Tremellomycetes</taxon>
        <taxon>Tremellales</taxon>
        <taxon>Cryptococcaceae</taxon>
        <taxon>Kwoniella</taxon>
    </lineage>
</organism>
<evidence type="ECO:0000313" key="3">
    <source>
        <dbReference type="EMBL" id="WWC59272.1"/>
    </source>
</evidence>
<reference evidence="3" key="2">
    <citation type="submission" date="2013-07" db="EMBL/GenBank/DDBJ databases">
        <authorList>
            <consortium name="The Broad Institute Genome Sequencing Platform"/>
            <person name="Cuomo C."/>
            <person name="Litvintseva A."/>
            <person name="Chen Y."/>
            <person name="Heitman J."/>
            <person name="Sun S."/>
            <person name="Springer D."/>
            <person name="Dromer F."/>
            <person name="Young S.K."/>
            <person name="Zeng Q."/>
            <person name="Gargeya S."/>
            <person name="Fitzgerald M."/>
            <person name="Abouelleil A."/>
            <person name="Alvarado L."/>
            <person name="Berlin A.M."/>
            <person name="Chapman S.B."/>
            <person name="Dewar J."/>
            <person name="Goldberg J."/>
            <person name="Griggs A."/>
            <person name="Gujja S."/>
            <person name="Hansen M."/>
            <person name="Howarth C."/>
            <person name="Imamovic A."/>
            <person name="Larimer J."/>
            <person name="McCowan C."/>
            <person name="Murphy C."/>
            <person name="Pearson M."/>
            <person name="Priest M."/>
            <person name="Roberts A."/>
            <person name="Saif S."/>
            <person name="Shea T."/>
            <person name="Sykes S."/>
            <person name="Wortman J."/>
            <person name="Nusbaum C."/>
            <person name="Birren B."/>
        </authorList>
    </citation>
    <scope>NUCLEOTIDE SEQUENCE</scope>
    <source>
        <strain evidence="3">CBS 10117</strain>
    </source>
</reference>
<dbReference type="RefSeq" id="XP_018265670.1">
    <property type="nucleotide sequence ID" value="XM_018405389.1"/>
</dbReference>
<dbReference type="AlphaFoldDB" id="A0A1A6ACQ7"/>
<sequence>MPVSCLPMMIDGTPTLINQLICFDVHQPKRKQSAPSIPTPSTSIFRLPLEVMTIILSHLEENDRPTIARLCRVSKDMFSIAAPILYKSIFVSPLLAYDSRADHTLDRFTATGKEKTNTRKKKLLKNAELVVIDSHHATWCGHKSFKYPNLKTLVLILTINGFGSVLHCNDILEKQCSLVKCLEPKKLVLFGMNMTSITTFEMFGVPPKIFSNVQELTSVAIMDETRPRTVWGGFQEMPKLKKLVWFFHTTHPSMEWQAGSRDFLGLRRNHTPCETDLHALAHFLQTTPNVPTYVVNSGSLHPKYVGETTASKDRIQTKFVEYLKSIMLDGKIGPWCKEGWKEGTSESEKEEKRKEYRSRFDNIHFISMKEYLQNHDWSGEIVPHQAKLWLALAI</sequence>